<evidence type="ECO:0000256" key="2">
    <source>
        <dbReference type="ARBA" id="ARBA00022448"/>
    </source>
</evidence>
<name>A0A4Q8AGA1_9MICC</name>
<evidence type="ECO:0000313" key="6">
    <source>
        <dbReference type="EMBL" id="RZU63392.1"/>
    </source>
</evidence>
<dbReference type="Proteomes" id="UP000292685">
    <property type="component" value="Unassembled WGS sequence"/>
</dbReference>
<dbReference type="PIRSF" id="PIRSF002741">
    <property type="entry name" value="MppA"/>
    <property type="match status" value="1"/>
</dbReference>
<evidence type="ECO:0000313" key="7">
    <source>
        <dbReference type="Proteomes" id="UP000292685"/>
    </source>
</evidence>
<accession>A0A4Q8AGA1</accession>
<comment type="caution">
    <text evidence="6">The sequence shown here is derived from an EMBL/GenBank/DDBJ whole genome shotgun (WGS) entry which is preliminary data.</text>
</comment>
<keyword evidence="7" id="KW-1185">Reference proteome</keyword>
<dbReference type="AlphaFoldDB" id="A0A4Q8AGA1"/>
<dbReference type="GO" id="GO:0042597">
    <property type="term" value="C:periplasmic space"/>
    <property type="evidence" value="ECO:0007669"/>
    <property type="project" value="UniProtKB-ARBA"/>
</dbReference>
<dbReference type="GO" id="GO:0043190">
    <property type="term" value="C:ATP-binding cassette (ABC) transporter complex"/>
    <property type="evidence" value="ECO:0007669"/>
    <property type="project" value="InterPro"/>
</dbReference>
<dbReference type="GO" id="GO:1904680">
    <property type="term" value="F:peptide transmembrane transporter activity"/>
    <property type="evidence" value="ECO:0007669"/>
    <property type="project" value="TreeGrafter"/>
</dbReference>
<dbReference type="PANTHER" id="PTHR30290:SF9">
    <property type="entry name" value="OLIGOPEPTIDE-BINDING PROTEIN APPA"/>
    <property type="match status" value="1"/>
</dbReference>
<sequence length="563" mass="61710">MTMDGLNTTGPRRPRRRFAALTATLAIGALALSACAESQRGDDAAAEGDVDSTFIFAASADPASLDPAFASDGESFRVSRQIFEGLVGVEAGTPDPEPLLAESWEQSDDGLSYTFQLKDGVTFHDDTSFNAEAVCANFDRWYNWEGVQQASSVSYYYNSLFKGFADSPENAVYESCAVDDELTATVNLREPFAGFIAALSLPAFAMQSPTALEEYDADGVSGTPEAPVLSSYATEHPVGTGPFEFVSWENGQQIELTAYEDYWGEQGQVQDIIFRVIDDPTTRRQSLEAGDIDGYDLVAPADTASLADKGFNIMARDPFTILYLGFNQEIEELADIKVRQAFAHAIDKDALIAQTLPEGTKPALQFIPDSVNGYNDDVTEYEYDPEKAKDLLAEAGYEDGFEIDFNYPTGVSRPYMPTPEQVFSNISAQLEEVGITVNPQPNKWSPDYLDRIQGGPDHGIHLLGWTGDYNDTDNFVGVHFGTPKEDFGFENQELFDKLAEARGIPDVDEQTPLYEEINADIVDFLPVLPLAHPAPSLGFSPRVESYPVSPVNDEVFNQIVLSE</sequence>
<dbReference type="Gene3D" id="3.10.105.10">
    <property type="entry name" value="Dipeptide-binding Protein, Domain 3"/>
    <property type="match status" value="1"/>
</dbReference>
<comment type="similarity">
    <text evidence="1">Belongs to the bacterial solute-binding protein 5 family.</text>
</comment>
<evidence type="ECO:0000256" key="3">
    <source>
        <dbReference type="ARBA" id="ARBA00022729"/>
    </source>
</evidence>
<dbReference type="GO" id="GO:0015833">
    <property type="term" value="P:peptide transport"/>
    <property type="evidence" value="ECO:0007669"/>
    <property type="project" value="TreeGrafter"/>
</dbReference>
<dbReference type="Gene3D" id="3.40.190.10">
    <property type="entry name" value="Periplasmic binding protein-like II"/>
    <property type="match status" value="1"/>
</dbReference>
<evidence type="ECO:0000256" key="4">
    <source>
        <dbReference type="SAM" id="SignalP"/>
    </source>
</evidence>
<dbReference type="SUPFAM" id="SSF53850">
    <property type="entry name" value="Periplasmic binding protein-like II"/>
    <property type="match status" value="1"/>
</dbReference>
<evidence type="ECO:0000259" key="5">
    <source>
        <dbReference type="Pfam" id="PF00496"/>
    </source>
</evidence>
<keyword evidence="3 4" id="KW-0732">Signal</keyword>
<proteinExistence type="inferred from homology"/>
<feature type="signal peptide" evidence="4">
    <location>
        <begin position="1"/>
        <end position="36"/>
    </location>
</feature>
<feature type="chain" id="PRO_5020237695" evidence="4">
    <location>
        <begin position="37"/>
        <end position="563"/>
    </location>
</feature>
<dbReference type="Gene3D" id="3.90.76.10">
    <property type="entry name" value="Dipeptide-binding Protein, Domain 1"/>
    <property type="match status" value="1"/>
</dbReference>
<keyword evidence="2" id="KW-0813">Transport</keyword>
<organism evidence="6 7">
    <name type="scientific">Zhihengliuella halotolerans</name>
    <dbReference type="NCBI Taxonomy" id="370736"/>
    <lineage>
        <taxon>Bacteria</taxon>
        <taxon>Bacillati</taxon>
        <taxon>Actinomycetota</taxon>
        <taxon>Actinomycetes</taxon>
        <taxon>Micrococcales</taxon>
        <taxon>Micrococcaceae</taxon>
        <taxon>Zhihengliuella</taxon>
    </lineage>
</organism>
<dbReference type="InterPro" id="IPR030678">
    <property type="entry name" value="Peptide/Ni-bd"/>
</dbReference>
<dbReference type="InterPro" id="IPR039424">
    <property type="entry name" value="SBP_5"/>
</dbReference>
<dbReference type="EMBL" id="SHLA01000001">
    <property type="protein sequence ID" value="RZU63392.1"/>
    <property type="molecule type" value="Genomic_DNA"/>
</dbReference>
<dbReference type="Pfam" id="PF00496">
    <property type="entry name" value="SBP_bac_5"/>
    <property type="match status" value="1"/>
</dbReference>
<evidence type="ECO:0000256" key="1">
    <source>
        <dbReference type="ARBA" id="ARBA00005695"/>
    </source>
</evidence>
<feature type="domain" description="Solute-binding protein family 5" evidence="5">
    <location>
        <begin position="96"/>
        <end position="481"/>
    </location>
</feature>
<dbReference type="RefSeq" id="WP_423219033.1">
    <property type="nucleotide sequence ID" value="NZ_SHLA01000001.1"/>
</dbReference>
<dbReference type="PANTHER" id="PTHR30290">
    <property type="entry name" value="PERIPLASMIC BINDING COMPONENT OF ABC TRANSPORTER"/>
    <property type="match status" value="1"/>
</dbReference>
<gene>
    <name evidence="6" type="ORF">EV380_3009</name>
</gene>
<dbReference type="CDD" id="cd08493">
    <property type="entry name" value="PBP2_DppA_like"/>
    <property type="match status" value="1"/>
</dbReference>
<reference evidence="6 7" key="1">
    <citation type="submission" date="2019-02" db="EMBL/GenBank/DDBJ databases">
        <title>Sequencing the genomes of 1000 actinobacteria strains.</title>
        <authorList>
            <person name="Klenk H.-P."/>
        </authorList>
    </citation>
    <scope>NUCLEOTIDE SEQUENCE [LARGE SCALE GENOMIC DNA]</scope>
    <source>
        <strain evidence="6 7">DSM 17364</strain>
    </source>
</reference>
<dbReference type="InterPro" id="IPR000914">
    <property type="entry name" value="SBP_5_dom"/>
</dbReference>
<protein>
    <submittedName>
        <fullName evidence="6">Peptide/nickel transport system substrate-binding protein</fullName>
    </submittedName>
</protein>